<reference evidence="3" key="1">
    <citation type="journal article" date="2014" name="Int. J. Syst. Evol. Microbiol.">
        <title>Complete genome sequence of Corynebacterium casei LMG S-19264T (=DSM 44701T), isolated from a smear-ripened cheese.</title>
        <authorList>
            <consortium name="US DOE Joint Genome Institute (JGI-PGF)"/>
            <person name="Walter F."/>
            <person name="Albersmeier A."/>
            <person name="Kalinowski J."/>
            <person name="Ruckert C."/>
        </authorList>
    </citation>
    <scope>NUCLEOTIDE SEQUENCE</scope>
    <source>
        <strain evidence="3">KCTC 12870</strain>
    </source>
</reference>
<evidence type="ECO:0000256" key="1">
    <source>
        <dbReference type="ARBA" id="ARBA00024322"/>
    </source>
</evidence>
<dbReference type="Proteomes" id="UP000642829">
    <property type="component" value="Unassembled WGS sequence"/>
</dbReference>
<evidence type="ECO:0008006" key="5">
    <source>
        <dbReference type="Google" id="ProtNLM"/>
    </source>
</evidence>
<name>A0A8J3DH71_9BACT</name>
<keyword evidence="4" id="KW-1185">Reference proteome</keyword>
<evidence type="ECO:0000256" key="2">
    <source>
        <dbReference type="ARBA" id="ARBA00024446"/>
    </source>
</evidence>
<dbReference type="PANTHER" id="PTHR36539">
    <property type="entry name" value="ETHANOLAMINE UTILIZATION PROTEIN EUTN"/>
    <property type="match status" value="1"/>
</dbReference>
<evidence type="ECO:0000313" key="3">
    <source>
        <dbReference type="EMBL" id="GHB98454.1"/>
    </source>
</evidence>
<accession>A0A8J3DH71</accession>
<comment type="subcellular location">
    <subcellularLocation>
        <location evidence="1">Bacterial microcompartment</location>
    </subcellularLocation>
</comment>
<dbReference type="Pfam" id="PF03319">
    <property type="entry name" value="EutN_CcmL"/>
    <property type="match status" value="1"/>
</dbReference>
<comment type="caution">
    <text evidence="3">The sequence shown here is derived from an EMBL/GenBank/DDBJ whole genome shotgun (WGS) entry which is preliminary data.</text>
</comment>
<dbReference type="EMBL" id="BMXG01000006">
    <property type="protein sequence ID" value="GHB98454.1"/>
    <property type="molecule type" value="Genomic_DNA"/>
</dbReference>
<dbReference type="SUPFAM" id="SSF159133">
    <property type="entry name" value="EutN/CcmL-like"/>
    <property type="match status" value="1"/>
</dbReference>
<gene>
    <name evidence="3" type="ORF">GCM10007047_13230</name>
</gene>
<proteinExistence type="predicted"/>
<protein>
    <recommendedName>
        <fullName evidence="5">Ethanolamine utilization protein EutN</fullName>
    </recommendedName>
</protein>
<reference evidence="3" key="2">
    <citation type="submission" date="2020-09" db="EMBL/GenBank/DDBJ databases">
        <authorList>
            <person name="Sun Q."/>
            <person name="Kim S."/>
        </authorList>
    </citation>
    <scope>NUCLEOTIDE SEQUENCE</scope>
    <source>
        <strain evidence="3">KCTC 12870</strain>
    </source>
</reference>
<dbReference type="PROSITE" id="PS51932">
    <property type="entry name" value="BMV"/>
    <property type="match status" value="1"/>
</dbReference>
<dbReference type="CDD" id="cd01614">
    <property type="entry name" value="EutN_CcmL"/>
    <property type="match status" value="1"/>
</dbReference>
<dbReference type="GO" id="GO:0031469">
    <property type="term" value="C:bacterial microcompartment"/>
    <property type="evidence" value="ECO:0007669"/>
    <property type="project" value="UniProtKB-SubCell"/>
</dbReference>
<dbReference type="RefSeq" id="WP_189513192.1">
    <property type="nucleotide sequence ID" value="NZ_BMXG01000006.1"/>
</dbReference>
<keyword evidence="2" id="KW-1283">Bacterial microcompartment</keyword>
<dbReference type="AlphaFoldDB" id="A0A8J3DH71"/>
<evidence type="ECO:0000313" key="4">
    <source>
        <dbReference type="Proteomes" id="UP000642829"/>
    </source>
</evidence>
<organism evidence="3 4">
    <name type="scientific">Cerasicoccus arenae</name>
    <dbReference type="NCBI Taxonomy" id="424488"/>
    <lineage>
        <taxon>Bacteria</taxon>
        <taxon>Pseudomonadati</taxon>
        <taxon>Verrucomicrobiota</taxon>
        <taxon>Opitutia</taxon>
        <taxon>Puniceicoccales</taxon>
        <taxon>Cerasicoccaceae</taxon>
        <taxon>Cerasicoccus</taxon>
    </lineage>
</organism>
<dbReference type="InterPro" id="IPR004992">
    <property type="entry name" value="EutN_CcmL"/>
</dbReference>
<dbReference type="Gene3D" id="2.40.50.220">
    <property type="entry name" value="EutN/Ccml"/>
    <property type="match status" value="1"/>
</dbReference>
<dbReference type="InterPro" id="IPR036677">
    <property type="entry name" value="EutN_CcmL_sf"/>
</dbReference>
<sequence length="85" mass="9108">MIRARVEGNVVSTVCHQTMKGWRLLICQPLDGDGKDSGQPVMAIDPQGAGVGSTIVITTDGKGVREFLGVDKTPIRNMILAIEDE</sequence>